<comment type="caution">
    <text evidence="2">The sequence shown here is derived from an EMBL/GenBank/DDBJ whole genome shotgun (WGS) entry which is preliminary data.</text>
</comment>
<organism evidence="2">
    <name type="scientific">termite gut metagenome</name>
    <dbReference type="NCBI Taxonomy" id="433724"/>
    <lineage>
        <taxon>unclassified sequences</taxon>
        <taxon>metagenomes</taxon>
        <taxon>organismal metagenomes</taxon>
    </lineage>
</organism>
<dbReference type="InterPro" id="IPR000836">
    <property type="entry name" value="PRTase_dom"/>
</dbReference>
<dbReference type="InterPro" id="IPR029057">
    <property type="entry name" value="PRTase-like"/>
</dbReference>
<dbReference type="PANTHER" id="PTHR47505:SF1">
    <property type="entry name" value="DNA UTILIZATION PROTEIN YHGH"/>
    <property type="match status" value="1"/>
</dbReference>
<feature type="non-terminal residue" evidence="2">
    <location>
        <position position="1"/>
    </location>
</feature>
<sequence>ENVEGIFSLQDSSFFSGKHILIIDDVLTTGATIMAYASAFREVENVRISAFTMAVSQ</sequence>
<dbReference type="EMBL" id="SNRY01011663">
    <property type="protein sequence ID" value="KAA6304252.1"/>
    <property type="molecule type" value="Genomic_DNA"/>
</dbReference>
<name>A0A5J4P4S2_9ZZZZ</name>
<evidence type="ECO:0000256" key="1">
    <source>
        <dbReference type="ARBA" id="ARBA00008007"/>
    </source>
</evidence>
<comment type="similarity">
    <text evidence="1">Belongs to the ComF/GntX family.</text>
</comment>
<protein>
    <recommendedName>
        <fullName evidence="3">Phosphoribosyltransferase domain-containing protein</fullName>
    </recommendedName>
</protein>
<accession>A0A5J4P4S2</accession>
<proteinExistence type="inferred from homology"/>
<dbReference type="InterPro" id="IPR051910">
    <property type="entry name" value="ComF/GntX_DNA_util-trans"/>
</dbReference>
<dbReference type="Gene3D" id="3.40.50.2020">
    <property type="match status" value="1"/>
</dbReference>
<evidence type="ECO:0008006" key="3">
    <source>
        <dbReference type="Google" id="ProtNLM"/>
    </source>
</evidence>
<reference evidence="2" key="1">
    <citation type="submission" date="2019-03" db="EMBL/GenBank/DDBJ databases">
        <title>Single cell metagenomics reveals metabolic interactions within the superorganism composed of flagellate Streblomastix strix and complex community of Bacteroidetes bacteria on its surface.</title>
        <authorList>
            <person name="Treitli S.C."/>
            <person name="Kolisko M."/>
            <person name="Husnik F."/>
            <person name="Keeling P."/>
            <person name="Hampl V."/>
        </authorList>
    </citation>
    <scope>NUCLEOTIDE SEQUENCE</scope>
    <source>
        <strain evidence="2">STM</strain>
    </source>
</reference>
<dbReference type="CDD" id="cd06223">
    <property type="entry name" value="PRTases_typeI"/>
    <property type="match status" value="1"/>
</dbReference>
<gene>
    <name evidence="2" type="ORF">EZS27_044103</name>
</gene>
<dbReference type="PANTHER" id="PTHR47505">
    <property type="entry name" value="DNA UTILIZATION PROTEIN YHGH"/>
    <property type="match status" value="1"/>
</dbReference>
<dbReference type="AlphaFoldDB" id="A0A5J4P4S2"/>
<evidence type="ECO:0000313" key="2">
    <source>
        <dbReference type="EMBL" id="KAA6304252.1"/>
    </source>
</evidence>
<dbReference type="SUPFAM" id="SSF53271">
    <property type="entry name" value="PRTase-like"/>
    <property type="match status" value="1"/>
</dbReference>